<gene>
    <name evidence="1" type="ORF">SDRG_14287</name>
</gene>
<dbReference type="OrthoDB" id="71714at2759"/>
<evidence type="ECO:0000313" key="2">
    <source>
        <dbReference type="Proteomes" id="UP000030762"/>
    </source>
</evidence>
<dbReference type="OMA" id="DACCSIA"/>
<evidence type="ECO:0000313" key="1">
    <source>
        <dbReference type="EMBL" id="EQC28015.1"/>
    </source>
</evidence>
<dbReference type="VEuPathDB" id="FungiDB:SDRG_14287"/>
<keyword evidence="2" id="KW-1185">Reference proteome</keyword>
<sequence>MTEMSRDEFVQALAQALAANEAEQRVPKSAHDVAMDAYDAMQFDFPMTSASDLRALAERMHGHDQSQFPVTRPLFLNALELAAKTDAAMSAAAACVLVQCFCIPFQVPSGLDAFRFESLASEDAKLLYVCYHTTYSPLSALTHDDWNYYQVTDACCSIAASLLHRPRSSDESLLLQMEWLRYLYVLRDRMLQHPQTCPAILQRLASLFSTPEHVAKMEEVSSLSFLRLLLELTSSKDISASVVASSAILAILKPLVPMIERQITFDGAAMDDRADSLIVISQLLLWSVQKQPMVWVPVLFDAGILRACLRVVATDPEGKATKAALRVLVLCGLVDASFGSYVHAVPSMVKWSADDRFQALYPAEYVLWTLSQLLSGSANDPTRFFELLPGLFPSMCDSFLDAQCALHDAVFVLETLATLVQSHTQPRFATWHAKDQLAPALARLIPEINQRFAYPVRHDKEGATSDDAEDDLVGGSSNARVQLVNRLRQAIKRAMTGNAIRASAKLD</sequence>
<protein>
    <submittedName>
        <fullName evidence="1">Uncharacterized protein</fullName>
    </submittedName>
</protein>
<reference evidence="1 2" key="1">
    <citation type="submission" date="2012-04" db="EMBL/GenBank/DDBJ databases">
        <title>The Genome Sequence of Saprolegnia declina VS20.</title>
        <authorList>
            <consortium name="The Broad Institute Genome Sequencing Platform"/>
            <person name="Russ C."/>
            <person name="Nusbaum C."/>
            <person name="Tyler B."/>
            <person name="van West P."/>
            <person name="Dieguez-Uribeondo J."/>
            <person name="de Bruijn I."/>
            <person name="Tripathy S."/>
            <person name="Jiang R."/>
            <person name="Young S.K."/>
            <person name="Zeng Q."/>
            <person name="Gargeya S."/>
            <person name="Fitzgerald M."/>
            <person name="Haas B."/>
            <person name="Abouelleil A."/>
            <person name="Alvarado L."/>
            <person name="Arachchi H.M."/>
            <person name="Berlin A."/>
            <person name="Chapman S.B."/>
            <person name="Goldberg J."/>
            <person name="Griggs A."/>
            <person name="Gujja S."/>
            <person name="Hansen M."/>
            <person name="Howarth C."/>
            <person name="Imamovic A."/>
            <person name="Larimer J."/>
            <person name="McCowen C."/>
            <person name="Montmayeur A."/>
            <person name="Murphy C."/>
            <person name="Neiman D."/>
            <person name="Pearson M."/>
            <person name="Priest M."/>
            <person name="Roberts A."/>
            <person name="Saif S."/>
            <person name="Shea T."/>
            <person name="Sisk P."/>
            <person name="Sykes S."/>
            <person name="Wortman J."/>
            <person name="Nusbaum C."/>
            <person name="Birren B."/>
        </authorList>
    </citation>
    <scope>NUCLEOTIDE SEQUENCE [LARGE SCALE GENOMIC DNA]</scope>
    <source>
        <strain evidence="1 2">VS20</strain>
    </source>
</reference>
<dbReference type="eggNOG" id="ENOG502S6JY">
    <property type="taxonomic scope" value="Eukaryota"/>
</dbReference>
<dbReference type="Proteomes" id="UP000030762">
    <property type="component" value="Unassembled WGS sequence"/>
</dbReference>
<name>T0Q3N8_SAPDV</name>
<dbReference type="GeneID" id="19955014"/>
<dbReference type="EMBL" id="JH767200">
    <property type="protein sequence ID" value="EQC28015.1"/>
    <property type="molecule type" value="Genomic_DNA"/>
</dbReference>
<accession>T0Q3N8</accession>
<proteinExistence type="predicted"/>
<dbReference type="RefSeq" id="XP_008618628.1">
    <property type="nucleotide sequence ID" value="XM_008620406.1"/>
</dbReference>
<dbReference type="InParanoid" id="T0Q3N8"/>
<dbReference type="AlphaFoldDB" id="T0Q3N8"/>
<organism evidence="1 2">
    <name type="scientific">Saprolegnia diclina (strain VS20)</name>
    <dbReference type="NCBI Taxonomy" id="1156394"/>
    <lineage>
        <taxon>Eukaryota</taxon>
        <taxon>Sar</taxon>
        <taxon>Stramenopiles</taxon>
        <taxon>Oomycota</taxon>
        <taxon>Saprolegniomycetes</taxon>
        <taxon>Saprolegniales</taxon>
        <taxon>Saprolegniaceae</taxon>
        <taxon>Saprolegnia</taxon>
    </lineage>
</organism>